<sequence length="110" mass="12896">MFEFFKRKPKEPLTSAEEKLEQLKVLLFPEPQIEMEGDMEFYVDSSVDMNLESVIVDLQEGHNDASSQKTLKNVSDRLYKARRILQAYFEVDENISYVVVDDGHTKNQYE</sequence>
<proteinExistence type="predicted"/>
<gene>
    <name evidence="1" type="ORF">UFOVP1071_146</name>
</gene>
<name>A0A6J5QI82_9CAUD</name>
<organism evidence="1">
    <name type="scientific">uncultured Caudovirales phage</name>
    <dbReference type="NCBI Taxonomy" id="2100421"/>
    <lineage>
        <taxon>Viruses</taxon>
        <taxon>Duplodnaviria</taxon>
        <taxon>Heunggongvirae</taxon>
        <taxon>Uroviricota</taxon>
        <taxon>Caudoviricetes</taxon>
        <taxon>Peduoviridae</taxon>
        <taxon>Maltschvirus</taxon>
        <taxon>Maltschvirus maltsch</taxon>
    </lineage>
</organism>
<protein>
    <submittedName>
        <fullName evidence="1">Uncharacterized protein</fullName>
    </submittedName>
</protein>
<dbReference type="EMBL" id="LR797022">
    <property type="protein sequence ID" value="CAB4182107.1"/>
    <property type="molecule type" value="Genomic_DNA"/>
</dbReference>
<reference evidence="1" key="1">
    <citation type="submission" date="2020-05" db="EMBL/GenBank/DDBJ databases">
        <authorList>
            <person name="Chiriac C."/>
            <person name="Salcher M."/>
            <person name="Ghai R."/>
            <person name="Kavagutti S V."/>
        </authorList>
    </citation>
    <scope>NUCLEOTIDE SEQUENCE</scope>
</reference>
<accession>A0A6J5QI82</accession>
<evidence type="ECO:0000313" key="1">
    <source>
        <dbReference type="EMBL" id="CAB4182107.1"/>
    </source>
</evidence>